<dbReference type="InterPro" id="IPR052521">
    <property type="entry name" value="Cell_div_SPOR-domain"/>
</dbReference>
<dbReference type="PANTHER" id="PTHR38687">
    <property type="entry name" value="CELL DIVISION PROTEIN DEDD-RELATED"/>
    <property type="match status" value="1"/>
</dbReference>
<dbReference type="RefSeq" id="WP_200261189.1">
    <property type="nucleotide sequence ID" value="NZ_NRSH01000192.1"/>
</dbReference>
<feature type="region of interest" description="Disordered" evidence="1">
    <location>
        <begin position="1"/>
        <end position="49"/>
    </location>
</feature>
<gene>
    <name evidence="3" type="ORF">CKO13_11405</name>
</gene>
<keyword evidence="4" id="KW-1185">Reference proteome</keyword>
<dbReference type="PANTHER" id="PTHR38687:SF1">
    <property type="entry name" value="CELL DIVISION PROTEIN DEDD"/>
    <property type="match status" value="1"/>
</dbReference>
<evidence type="ECO:0000259" key="2">
    <source>
        <dbReference type="PROSITE" id="PS51724"/>
    </source>
</evidence>
<dbReference type="InterPro" id="IPR036680">
    <property type="entry name" value="SPOR-like_sf"/>
</dbReference>
<dbReference type="EMBL" id="NRSH01000192">
    <property type="protein sequence ID" value="MBK1727607.1"/>
    <property type="molecule type" value="Genomic_DNA"/>
</dbReference>
<dbReference type="Proteomes" id="UP000738126">
    <property type="component" value="Unassembled WGS sequence"/>
</dbReference>
<dbReference type="InterPro" id="IPR007730">
    <property type="entry name" value="SPOR-like_dom"/>
</dbReference>
<evidence type="ECO:0000313" key="3">
    <source>
        <dbReference type="EMBL" id="MBK1727607.1"/>
    </source>
</evidence>
<proteinExistence type="predicted"/>
<dbReference type="PROSITE" id="PS51724">
    <property type="entry name" value="SPOR"/>
    <property type="match status" value="1"/>
</dbReference>
<organism evidence="3 4">
    <name type="scientific">Halorhodospira neutriphila</name>
    <dbReference type="NCBI Taxonomy" id="168379"/>
    <lineage>
        <taxon>Bacteria</taxon>
        <taxon>Pseudomonadati</taxon>
        <taxon>Pseudomonadota</taxon>
        <taxon>Gammaproteobacteria</taxon>
        <taxon>Chromatiales</taxon>
        <taxon>Ectothiorhodospiraceae</taxon>
        <taxon>Halorhodospira</taxon>
    </lineage>
</organism>
<dbReference type="SUPFAM" id="SSF110997">
    <property type="entry name" value="Sporulation related repeat"/>
    <property type="match status" value="1"/>
</dbReference>
<feature type="domain" description="SPOR" evidence="2">
    <location>
        <begin position="48"/>
        <end position="127"/>
    </location>
</feature>
<reference evidence="3 4" key="1">
    <citation type="journal article" date="2020" name="Microorganisms">
        <title>Osmotic Adaptation and Compatible Solute Biosynthesis of Phototrophic Bacteria as Revealed from Genome Analyses.</title>
        <authorList>
            <person name="Imhoff J.F."/>
            <person name="Rahn T."/>
            <person name="Kunzel S."/>
            <person name="Keller A."/>
            <person name="Neulinger S.C."/>
        </authorList>
    </citation>
    <scope>NUCLEOTIDE SEQUENCE [LARGE SCALE GENOMIC DNA]</scope>
    <source>
        <strain evidence="3 4">DSM 15116</strain>
    </source>
</reference>
<sequence>EADRRRADPRLQVGRRVAGEARPGGSAETGAGASSAGAGDSGAGEGVSLGEGDYAVQVGSFRKESNARAERDRIRDLGIPAYLEVVEYEGETMHRVRVGPVMGREEAEALLERVTEAADVNGFVVQR</sequence>
<feature type="non-terminal residue" evidence="3">
    <location>
        <position position="1"/>
    </location>
</feature>
<dbReference type="Pfam" id="PF05036">
    <property type="entry name" value="SPOR"/>
    <property type="match status" value="1"/>
</dbReference>
<comment type="caution">
    <text evidence="3">The sequence shown here is derived from an EMBL/GenBank/DDBJ whole genome shotgun (WGS) entry which is preliminary data.</text>
</comment>
<feature type="compositionally biased region" description="Gly residues" evidence="1">
    <location>
        <begin position="39"/>
        <end position="49"/>
    </location>
</feature>
<accession>A0ABS1E918</accession>
<feature type="compositionally biased region" description="Low complexity" evidence="1">
    <location>
        <begin position="24"/>
        <end position="38"/>
    </location>
</feature>
<evidence type="ECO:0000256" key="1">
    <source>
        <dbReference type="SAM" id="MobiDB-lite"/>
    </source>
</evidence>
<evidence type="ECO:0000313" key="4">
    <source>
        <dbReference type="Proteomes" id="UP000738126"/>
    </source>
</evidence>
<name>A0ABS1E918_9GAMM</name>
<dbReference type="Gene3D" id="3.30.70.1070">
    <property type="entry name" value="Sporulation related repeat"/>
    <property type="match status" value="1"/>
</dbReference>
<protein>
    <recommendedName>
        <fullName evidence="2">SPOR domain-containing protein</fullName>
    </recommendedName>
</protein>